<organism evidence="3 4">
    <name type="scientific">Diplodia corticola</name>
    <dbReference type="NCBI Taxonomy" id="236234"/>
    <lineage>
        <taxon>Eukaryota</taxon>
        <taxon>Fungi</taxon>
        <taxon>Dikarya</taxon>
        <taxon>Ascomycota</taxon>
        <taxon>Pezizomycotina</taxon>
        <taxon>Dothideomycetes</taxon>
        <taxon>Dothideomycetes incertae sedis</taxon>
        <taxon>Botryosphaeriales</taxon>
        <taxon>Botryosphaeriaceae</taxon>
        <taxon>Diplodia</taxon>
    </lineage>
</organism>
<dbReference type="GeneID" id="31018878"/>
<feature type="signal peptide" evidence="2">
    <location>
        <begin position="1"/>
        <end position="19"/>
    </location>
</feature>
<sequence>MFLPSFGLVAGLLLPSVSAGILGRHRAKVQVQDPDCLVEIDVAATIYEQPVAVSTHIDTPTIITVGPGATLIVGPDRVPTDIDTVVTILSTHMGTRTHTYTINRTGSGITRTTIRTIRPANPSSTVYSTLTTTSFASFPTTTGYSSSSRPYPPPISSSATVGPPQENIVTLPYLGSVTTTLTLTSGSIAFPAVLTPATVSTFTGPTASDVYYAGYDGSTTATLTVLPSQFGANTALAFSTGAGLVPFVNTRLAGAGNGGSATLIIETPTTTFSSTASITEAPSSTSSTDDGVLTLSYFGTTATALRLVINGVTRLVYLVPATVSNTYSATGTTTIFANGTGTAATTFTVVPTSGFETLIVEGPATALEPPTSSSSTESFPTTSASQGPGVTSPPGPTGSTSAGPFGNTPTWAYFTGTNTSTVVLPYGPGGTPVTFVLTPATDPAFTGSLASTTYTVGYNGSTATAITIVQPGSSQVGFVVVETPNSVESSSSSTTSESSSISTGPISEFSAPTSSFPGALNTLAYFGDVTEATLTATRAGTLTTFVITPVPTPSNLSGIDPTVMIVAGYNGTTTRSLTILPTATSDRGTLLIETPISTVSSSTTTTLAPPATWLYIGDSTDINAVATYGGGSLTSLALEPTSTPFSGVIDPFTTYTIGYPGPTAKTVTILPNNNPNVWTLLIETPTFTSSSSSETGLSSSSETSSPSEAGPSSLETSSTSTTSNTISFETSVPATITAPPTSTSSDANDVVTQFCVGCTSTRTLVATVNGRLRTLFIVPLPTESASLFTQGVGSQTLTAGYSGSTRDTITLAPTRDGDLGTVVVETPFGDTASSTETTVSETSESSTPESPTTTGLRTQGYIGGDSLQTITPTVNGTATPVFITPVQSDFAGPFVTYTPTIGYDGQNTITLTLLPAAGETAGTIVVETPTALSSESTLESTSSSPSITGVPSPTNNDVPYVTGTDTTFVSATMSGATYTFTLVPATTTFNGPVDPVNTYTIGGPSDTTYTIVPTGTQSEGTIVIQTATDTSLSIISETSTSETSSPSSLTTASPLSTAANLVYPYLTGSSVLLVPSTISGSSVILTLTPATVSTYNGAINTDSLLSVGYSGSTRTTLTVLPTDPADDFATGFLVVETPTLLSTVVTNANTRIIPYYTGTDTFTLVYSSGSLVGANRGSATATTGTGAIVPTRLASALAGATASPSNPYTTYYLTPGTASSGYTGPVGGQTTFTLSCQGTTTTQYTVPPTDPASPTGTLVTASPCTYTTAIITTTVGYSGSTTSTYTVSPDGPASTGDQTISVIVETPIEGETSTSESSISSDTITSISESGISSDTITSTPTGVVDREYVGGTTSGTITVSGGNLAGPTVINLVPATDTFTGPIDPSNTLTGEYPGTVPTTVTLLPLSGETDGTILVELPTAISTSDTTLPTATDTGRQYIGDTTTGVVTAFSGVGAEPTYFTLAPATVDMFTGPIDPSVTYTAPYNGTDTKTLILFPTGTDTAGTSLLEVPTAAANSDTITTSAPSSTSGRPYAGDSVELSITATLGPSGTPTGLLLTPATESLTYPVDPTNTFFAPYGGITVKTLTLYPTGTESLATYLFETPTSTASPSITASPTGLAGIPRKLYVGDTTSGIITAFPNGETGLPTTISLDPYTGDVTFTGPYDPSTTLTASYDGTDTKTVTILPDASATYGTLLVEVPSFALASATSSSAAPDSTDVPYDGDTTTGTITATPFTVVTESDGSVSTAFGSPTTLALVPATAPYDGPVDPAATLATPYDGSTTRTLTLHPTGSQSLGTVVLEIPTGATASASPSSTGLPVYEYNGGDGSVQTVTAFPGDSMGPITGAMSQTFIVTPAATQYTGSVDPSTTLTAGYTGSTTQTLLLLPNTGQTAATVLVETPVATATESPPLSGRLYQGDTTTGTVTATPFVNGASFGSPTVITLDPATTPFTGQLDPSTTLTAQYDGLTTMSLTLYPAADGTFGTLLVEVPSITASPVSAASTSPALTARLYQFGTSSGTFTATLNGSPTVISLEPATTPFTGSVDDFATFTALYDGTTSQTITVFPESGSTLGTLMIEVPSITSTPASSTESSTSSPAGRLYQGGGSSTDVITITPTTTGTDGLPTTAAPTSFSIDPASSAFTGEVDPATLTATYTGSTTQTLTLFPSGSDSFGTVVVEVPESSTGSATVSASATITAGPTGTVVPVVITRLYQGGTTTEVATITPTTTGTDGIATTGDPTILSLDPATSVFTGGVVSGVLTAPYSGSTTATVTLLPTGTESLGTLLVNVPVTALAAPSTSASAAVSSSAAVTSSAAVSSSSVSLIARLFQGGSAPSTLTITPAVVGQDGKQTTGAPTVVSLDIATSTFTGSVDPATTYTATYPGPTTQIITLQPDAAGSFGTLIVEVPETAAGSSTTSSSSASLASTLDSRLYVGDTTSGVVTATPVLASSTSPLPSGFSGAIPIGPPTTISISPAATPFTGPVDPQTTFTGTYPGTTIKHHYGVCVVRGYGNFIGVVDFERIVKCEPER</sequence>
<feature type="chain" id="PRO_5012227701" evidence="2">
    <location>
        <begin position="20"/>
        <end position="2534"/>
    </location>
</feature>
<evidence type="ECO:0000313" key="4">
    <source>
        <dbReference type="Proteomes" id="UP000183809"/>
    </source>
</evidence>
<feature type="region of interest" description="Disordered" evidence="1">
    <location>
        <begin position="688"/>
        <end position="725"/>
    </location>
</feature>
<dbReference type="EMBL" id="MNUE01000007">
    <property type="protein sequence ID" value="OJD37430.1"/>
    <property type="molecule type" value="Genomic_DNA"/>
</dbReference>
<feature type="region of interest" description="Disordered" evidence="1">
    <location>
        <begin position="485"/>
        <end position="510"/>
    </location>
</feature>
<feature type="region of interest" description="Disordered" evidence="1">
    <location>
        <begin position="365"/>
        <end position="404"/>
    </location>
</feature>
<comment type="caution">
    <text evidence="3">The sequence shown here is derived from an EMBL/GenBank/DDBJ whole genome shotgun (WGS) entry which is preliminary data.</text>
</comment>
<feature type="compositionally biased region" description="Low complexity" evidence="1">
    <location>
        <begin position="2112"/>
        <end position="2132"/>
    </location>
</feature>
<feature type="region of interest" description="Disordered" evidence="1">
    <location>
        <begin position="2086"/>
        <end position="2132"/>
    </location>
</feature>
<keyword evidence="2" id="KW-0732">Signal</keyword>
<evidence type="ECO:0000313" key="3">
    <source>
        <dbReference type="EMBL" id="OJD37430.1"/>
    </source>
</evidence>
<feature type="compositionally biased region" description="Low complexity" evidence="1">
    <location>
        <begin position="833"/>
        <end position="854"/>
    </location>
</feature>
<protein>
    <submittedName>
        <fullName evidence="3">Uncharacterized protein</fullName>
    </submittedName>
</protein>
<dbReference type="InterPro" id="IPR008440">
    <property type="entry name" value="Agglutinin-like_ALS_rpt"/>
</dbReference>
<reference evidence="3 4" key="1">
    <citation type="submission" date="2016-10" db="EMBL/GenBank/DDBJ databases">
        <title>Proteomics and genomics reveal pathogen-plant mechanisms compatible with a hemibiotrophic lifestyle of Diplodia corticola.</title>
        <authorList>
            <person name="Fernandes I."/>
            <person name="De Jonge R."/>
            <person name="Van De Peer Y."/>
            <person name="Devreese B."/>
            <person name="Alves A."/>
            <person name="Esteves A.C."/>
        </authorList>
    </citation>
    <scope>NUCLEOTIDE SEQUENCE [LARGE SCALE GENOMIC DNA]</scope>
    <source>
        <strain evidence="3 4">CBS 112549</strain>
    </source>
</reference>
<dbReference type="OrthoDB" id="4405280at2759"/>
<feature type="region of interest" description="Disordered" evidence="1">
    <location>
        <begin position="829"/>
        <end position="861"/>
    </location>
</feature>
<feature type="region of interest" description="Disordered" evidence="1">
    <location>
        <begin position="933"/>
        <end position="958"/>
    </location>
</feature>
<gene>
    <name evidence="3" type="ORF">BKCO1_7000169</name>
</gene>
<evidence type="ECO:0000256" key="2">
    <source>
        <dbReference type="SAM" id="SignalP"/>
    </source>
</evidence>
<dbReference type="STRING" id="236234.A0A1J9R7C6"/>
<accession>A0A1J9R7C6</accession>
<feature type="compositionally biased region" description="Low complexity" evidence="1">
    <location>
        <begin position="2086"/>
        <end position="2100"/>
    </location>
</feature>
<dbReference type="RefSeq" id="XP_020133569.1">
    <property type="nucleotide sequence ID" value="XM_020278617.1"/>
</dbReference>
<proteinExistence type="predicted"/>
<dbReference type="Pfam" id="PF05792">
    <property type="entry name" value="Candida_ALS"/>
    <property type="match status" value="7"/>
</dbReference>
<dbReference type="GO" id="GO:0007155">
    <property type="term" value="P:cell adhesion"/>
    <property type="evidence" value="ECO:0007669"/>
    <property type="project" value="InterPro"/>
</dbReference>
<keyword evidence="4" id="KW-1185">Reference proteome</keyword>
<feature type="compositionally biased region" description="Low complexity" evidence="1">
    <location>
        <begin position="365"/>
        <end position="390"/>
    </location>
</feature>
<dbReference type="Proteomes" id="UP000183809">
    <property type="component" value="Unassembled WGS sequence"/>
</dbReference>
<feature type="region of interest" description="Disordered" evidence="1">
    <location>
        <begin position="142"/>
        <end position="162"/>
    </location>
</feature>
<evidence type="ECO:0000256" key="1">
    <source>
        <dbReference type="SAM" id="MobiDB-lite"/>
    </source>
</evidence>
<name>A0A1J9R7C6_9PEZI</name>
<feature type="compositionally biased region" description="Low complexity" evidence="1">
    <location>
        <begin position="933"/>
        <end position="954"/>
    </location>
</feature>